<evidence type="ECO:0000313" key="2">
    <source>
        <dbReference type="RefSeq" id="XP_033461171.1"/>
    </source>
</evidence>
<name>A0A6J3M816_9PEZI</name>
<proteinExistence type="predicted"/>
<evidence type="ECO:0000313" key="1">
    <source>
        <dbReference type="Proteomes" id="UP000504637"/>
    </source>
</evidence>
<protein>
    <submittedName>
        <fullName evidence="2">Uncharacterized protein</fullName>
    </submittedName>
</protein>
<reference evidence="2" key="3">
    <citation type="submission" date="2025-08" db="UniProtKB">
        <authorList>
            <consortium name="RefSeq"/>
        </authorList>
    </citation>
    <scope>IDENTIFICATION</scope>
    <source>
        <strain evidence="2">CBS 342.82</strain>
    </source>
</reference>
<accession>A0A6J3M816</accession>
<reference evidence="2" key="1">
    <citation type="submission" date="2020-01" db="EMBL/GenBank/DDBJ databases">
        <authorList>
            <consortium name="DOE Joint Genome Institute"/>
            <person name="Haridas S."/>
            <person name="Albert R."/>
            <person name="Binder M."/>
            <person name="Bloem J."/>
            <person name="Labutti K."/>
            <person name="Salamov A."/>
            <person name="Andreopoulos B."/>
            <person name="Baker S.E."/>
            <person name="Barry K."/>
            <person name="Bills G."/>
            <person name="Bluhm B.H."/>
            <person name="Cannon C."/>
            <person name="Castanera R."/>
            <person name="Culley D.E."/>
            <person name="Daum C."/>
            <person name="Ezra D."/>
            <person name="Gonzalez J.B."/>
            <person name="Henrissat B."/>
            <person name="Kuo A."/>
            <person name="Liang C."/>
            <person name="Lipzen A."/>
            <person name="Lutzoni F."/>
            <person name="Magnuson J."/>
            <person name="Mondo S."/>
            <person name="Nolan M."/>
            <person name="Ohm R."/>
            <person name="Pangilinan J."/>
            <person name="Park H.-J."/>
            <person name="Ramirez L."/>
            <person name="Alfaro M."/>
            <person name="Sun H."/>
            <person name="Tritt A."/>
            <person name="Yoshinaga Y."/>
            <person name="Zwiers L.-H."/>
            <person name="Turgeon B.G."/>
            <person name="Goodwin S.B."/>
            <person name="Spatafora J.W."/>
            <person name="Crous P.W."/>
            <person name="Grigoriev I.V."/>
        </authorList>
    </citation>
    <scope>NUCLEOTIDE SEQUENCE</scope>
    <source>
        <strain evidence="2">CBS 342.82</strain>
    </source>
</reference>
<organism evidence="2">
    <name type="scientific">Dissoconium aciculare CBS 342.82</name>
    <dbReference type="NCBI Taxonomy" id="1314786"/>
    <lineage>
        <taxon>Eukaryota</taxon>
        <taxon>Fungi</taxon>
        <taxon>Dikarya</taxon>
        <taxon>Ascomycota</taxon>
        <taxon>Pezizomycotina</taxon>
        <taxon>Dothideomycetes</taxon>
        <taxon>Dothideomycetidae</taxon>
        <taxon>Mycosphaerellales</taxon>
        <taxon>Dissoconiaceae</taxon>
        <taxon>Dissoconium</taxon>
    </lineage>
</organism>
<sequence>MRRNLSSLGPLLFLQYQLMRGMGTSDCSKKTCLSCHNNLCTPTREVSTFTGDEESAFKGLQSHLESMLDLSAELSDCESSSEVCGISLPRWTTKYPRGRDLPFPDV</sequence>
<dbReference type="GeneID" id="54362235"/>
<dbReference type="Proteomes" id="UP000504637">
    <property type="component" value="Unplaced"/>
</dbReference>
<keyword evidence="1" id="KW-1185">Reference proteome</keyword>
<reference evidence="2" key="2">
    <citation type="submission" date="2020-04" db="EMBL/GenBank/DDBJ databases">
        <authorList>
            <consortium name="NCBI Genome Project"/>
        </authorList>
    </citation>
    <scope>NUCLEOTIDE SEQUENCE</scope>
    <source>
        <strain evidence="2">CBS 342.82</strain>
    </source>
</reference>
<gene>
    <name evidence="2" type="ORF">K489DRAFT_378545</name>
</gene>
<dbReference type="AlphaFoldDB" id="A0A6J3M816"/>
<dbReference type="RefSeq" id="XP_033461171.1">
    <property type="nucleotide sequence ID" value="XM_033604435.1"/>
</dbReference>